<accession>A0A5B9VV71</accession>
<feature type="region of interest" description="Disordered" evidence="1">
    <location>
        <begin position="139"/>
        <end position="161"/>
    </location>
</feature>
<evidence type="ECO:0000256" key="2">
    <source>
        <dbReference type="SAM" id="SignalP"/>
    </source>
</evidence>
<keyword evidence="2" id="KW-0732">Signal</keyword>
<feature type="signal peptide" evidence="2">
    <location>
        <begin position="1"/>
        <end position="28"/>
    </location>
</feature>
<reference evidence="3 4" key="1">
    <citation type="submission" date="2019-08" db="EMBL/GenBank/DDBJ databases">
        <title>Deep-cultivation of Planctomycetes and their phenomic and genomic characterization uncovers novel biology.</title>
        <authorList>
            <person name="Wiegand S."/>
            <person name="Jogler M."/>
            <person name="Boedeker C."/>
            <person name="Pinto D."/>
            <person name="Vollmers J."/>
            <person name="Rivas-Marin E."/>
            <person name="Kohn T."/>
            <person name="Peeters S.H."/>
            <person name="Heuer A."/>
            <person name="Rast P."/>
            <person name="Oberbeckmann S."/>
            <person name="Bunk B."/>
            <person name="Jeske O."/>
            <person name="Meyerdierks A."/>
            <person name="Storesund J.E."/>
            <person name="Kallscheuer N."/>
            <person name="Luecker S."/>
            <person name="Lage O.M."/>
            <person name="Pohl T."/>
            <person name="Merkel B.J."/>
            <person name="Hornburger P."/>
            <person name="Mueller R.-W."/>
            <person name="Bruemmer F."/>
            <person name="Labrenz M."/>
            <person name="Spormann A.M."/>
            <person name="Op den Camp H."/>
            <person name="Overmann J."/>
            <person name="Amann R."/>
            <person name="Jetten M.S.M."/>
            <person name="Mascher T."/>
            <person name="Medema M.H."/>
            <person name="Devos D.P."/>
            <person name="Kaster A.-K."/>
            <person name="Ovreas L."/>
            <person name="Rohde M."/>
            <person name="Galperin M.Y."/>
            <person name="Jogler C."/>
        </authorList>
    </citation>
    <scope>NUCLEOTIDE SEQUENCE [LARGE SCALE GENOMIC DNA]</scope>
    <source>
        <strain evidence="3 4">OJF2</strain>
    </source>
</reference>
<proteinExistence type="predicted"/>
<dbReference type="Proteomes" id="UP000324233">
    <property type="component" value="Chromosome"/>
</dbReference>
<dbReference type="RefSeq" id="WP_148590562.1">
    <property type="nucleotide sequence ID" value="NZ_CP042997.1"/>
</dbReference>
<evidence type="ECO:0008006" key="5">
    <source>
        <dbReference type="Google" id="ProtNLM"/>
    </source>
</evidence>
<name>A0A5B9VV71_9BACT</name>
<feature type="chain" id="PRO_5023054270" description="Nickel uptake substrate-specific transmembrane region" evidence="2">
    <location>
        <begin position="29"/>
        <end position="161"/>
    </location>
</feature>
<feature type="region of interest" description="Disordered" evidence="1">
    <location>
        <begin position="58"/>
        <end position="79"/>
    </location>
</feature>
<dbReference type="AlphaFoldDB" id="A0A5B9VV71"/>
<evidence type="ECO:0000313" key="3">
    <source>
        <dbReference type="EMBL" id="QEH31817.1"/>
    </source>
</evidence>
<keyword evidence="4" id="KW-1185">Reference proteome</keyword>
<dbReference type="KEGG" id="agv:OJF2_02820"/>
<organism evidence="3 4">
    <name type="scientific">Aquisphaera giovannonii</name>
    <dbReference type="NCBI Taxonomy" id="406548"/>
    <lineage>
        <taxon>Bacteria</taxon>
        <taxon>Pseudomonadati</taxon>
        <taxon>Planctomycetota</taxon>
        <taxon>Planctomycetia</taxon>
        <taxon>Isosphaerales</taxon>
        <taxon>Isosphaeraceae</taxon>
        <taxon>Aquisphaera</taxon>
    </lineage>
</organism>
<dbReference type="OrthoDB" id="285058at2"/>
<gene>
    <name evidence="3" type="ORF">OJF2_02820</name>
</gene>
<feature type="compositionally biased region" description="Basic and acidic residues" evidence="1">
    <location>
        <begin position="139"/>
        <end position="152"/>
    </location>
</feature>
<dbReference type="EMBL" id="CP042997">
    <property type="protein sequence ID" value="QEH31817.1"/>
    <property type="molecule type" value="Genomic_DNA"/>
</dbReference>
<sequence length="161" mass="16527" precursor="true">MPSLATPRPLIAACLMAALAGCSPGTPAGQVPVHPARGQVLYKGKPMPNLQVTFRTVGAGGGAAPKAPDVPTPTGRTDADGRFQLHTYLGNDGAPAGPYLVGIVPASAPSEARNVMQKGQADAPPRAALDAIRARYADPERSGLKAEIKDGDNDIPPFDLK</sequence>
<protein>
    <recommendedName>
        <fullName evidence="5">Nickel uptake substrate-specific transmembrane region</fullName>
    </recommendedName>
</protein>
<evidence type="ECO:0000313" key="4">
    <source>
        <dbReference type="Proteomes" id="UP000324233"/>
    </source>
</evidence>
<evidence type="ECO:0000256" key="1">
    <source>
        <dbReference type="SAM" id="MobiDB-lite"/>
    </source>
</evidence>